<dbReference type="GO" id="GO:0071949">
    <property type="term" value="F:FAD binding"/>
    <property type="evidence" value="ECO:0007669"/>
    <property type="project" value="InterPro"/>
</dbReference>
<dbReference type="EMBL" id="ML743572">
    <property type="protein sequence ID" value="KAE8138173.1"/>
    <property type="molecule type" value="Genomic_DNA"/>
</dbReference>
<feature type="domain" description="FAD dependent oxidoreductase" evidence="7">
    <location>
        <begin position="40"/>
        <end position="428"/>
    </location>
</feature>
<name>A0A5N6SXQ9_ASPPS</name>
<evidence type="ECO:0000256" key="3">
    <source>
        <dbReference type="ARBA" id="ARBA00022630"/>
    </source>
</evidence>
<dbReference type="Gene3D" id="3.40.50.720">
    <property type="entry name" value="NAD(P)-binding Rossmann-like Domain"/>
    <property type="match status" value="1"/>
</dbReference>
<keyword evidence="9" id="KW-1185">Reference proteome</keyword>
<dbReference type="PROSITE" id="PS00677">
    <property type="entry name" value="DAO"/>
    <property type="match status" value="1"/>
</dbReference>
<evidence type="ECO:0000259" key="7">
    <source>
        <dbReference type="Pfam" id="PF01266"/>
    </source>
</evidence>
<evidence type="ECO:0000256" key="4">
    <source>
        <dbReference type="ARBA" id="ARBA00022827"/>
    </source>
</evidence>
<keyword evidence="3" id="KW-0285">Flavoprotein</keyword>
<dbReference type="GO" id="GO:0005737">
    <property type="term" value="C:cytoplasm"/>
    <property type="evidence" value="ECO:0007669"/>
    <property type="project" value="TreeGrafter"/>
</dbReference>
<evidence type="ECO:0000256" key="1">
    <source>
        <dbReference type="ARBA" id="ARBA00001974"/>
    </source>
</evidence>
<dbReference type="PANTHER" id="PTHR11530">
    <property type="entry name" value="D-AMINO ACID OXIDASE"/>
    <property type="match status" value="1"/>
</dbReference>
<dbReference type="Gene3D" id="3.30.9.10">
    <property type="entry name" value="D-Amino Acid Oxidase, subunit A, domain 2"/>
    <property type="match status" value="1"/>
</dbReference>
<dbReference type="OrthoDB" id="2015447at2759"/>
<dbReference type="GO" id="GO:0003884">
    <property type="term" value="F:D-amino-acid oxidase activity"/>
    <property type="evidence" value="ECO:0007669"/>
    <property type="project" value="InterPro"/>
</dbReference>
<reference evidence="8 9" key="1">
    <citation type="submission" date="2019-04" db="EMBL/GenBank/DDBJ databases">
        <title>Friends and foes A comparative genomics study of 23 Aspergillus species from section Flavi.</title>
        <authorList>
            <consortium name="DOE Joint Genome Institute"/>
            <person name="Kjaerbolling I."/>
            <person name="Vesth T."/>
            <person name="Frisvad J.C."/>
            <person name="Nybo J.L."/>
            <person name="Theobald S."/>
            <person name="Kildgaard S."/>
            <person name="Isbrandt T."/>
            <person name="Kuo A."/>
            <person name="Sato A."/>
            <person name="Lyhne E.K."/>
            <person name="Kogle M.E."/>
            <person name="Wiebenga A."/>
            <person name="Kun R.S."/>
            <person name="Lubbers R.J."/>
            <person name="Makela M.R."/>
            <person name="Barry K."/>
            <person name="Chovatia M."/>
            <person name="Clum A."/>
            <person name="Daum C."/>
            <person name="Haridas S."/>
            <person name="He G."/>
            <person name="LaButti K."/>
            <person name="Lipzen A."/>
            <person name="Mondo S."/>
            <person name="Riley R."/>
            <person name="Salamov A."/>
            <person name="Simmons B.A."/>
            <person name="Magnuson J.K."/>
            <person name="Henrissat B."/>
            <person name="Mortensen U.H."/>
            <person name="Larsen T.O."/>
            <person name="Devries R.P."/>
            <person name="Grigoriev I.V."/>
            <person name="Machida M."/>
            <person name="Baker S.E."/>
            <person name="Andersen M.R."/>
        </authorList>
    </citation>
    <scope>NUCLEOTIDE SEQUENCE [LARGE SCALE GENOMIC DNA]</scope>
    <source>
        <strain evidence="8 9">CBS 117625</strain>
    </source>
</reference>
<sequence>MSTAHTVTVHPSRYTQGARPFEVSTSDTPLNELNAESRHVLIIGGGVSGLLVAWMLLDKGIRVTILSKEWARTWDFGEPRITSQIAGALWEMPPGGCGLTEIESPGAGWATVEHYREWAMQSYNFYMKYAKVFNEHEKGGSSLGLSIAKLHQFFYEDVITSCSKASPRYEHHNKYAAVQTLIGGIEVYPDKEAIAQRFERSFINLSYGGKQFQSGYTHKAPIINTDKALAYLMALVQRKGATLETREVKDLRETGQRLLMDYKADAIVNATGLGARELVNDEDVYPVRGAIRRVENTRHSKFRHLNDAYLVPAQIGPDGLPSKTVFIVPRSDDILYVGSIIQPHTENMNLSPESPEVQQMWDRAGEFMPSMSHAGFVSHFPFAQGLRPFTKKNVKVRADEDCGFPLVHNYGHGGSGWTLGVGTAQCAVHIVETLIDDKDKTGLLQVVSMQADWSDTKKEKFSNAIKGTLGSNEKVELLRKIQASGVPESYKGRLKKVVNSWSAELIKASAKVSNRTLAKVGDRLVDDRTSLLEVITQSDWNDEEKDKFRNAINGTLKKTEKAELLDRIRASSFQVLDTYRDRLTTVVELWSAELMKASAKATNDAVYPVEENVYKARL</sequence>
<dbReference type="GO" id="GO:0019478">
    <property type="term" value="P:D-amino acid catabolic process"/>
    <property type="evidence" value="ECO:0007669"/>
    <property type="project" value="TreeGrafter"/>
</dbReference>
<comment type="similarity">
    <text evidence="2">Belongs to the DAMOX/DASOX family.</text>
</comment>
<dbReference type="InterPro" id="IPR006076">
    <property type="entry name" value="FAD-dep_OxRdtase"/>
</dbReference>
<feature type="transmembrane region" description="Helical" evidence="6">
    <location>
        <begin position="39"/>
        <end position="57"/>
    </location>
</feature>
<dbReference type="PANTHER" id="PTHR11530:SF25">
    <property type="entry name" value="FAD DEPENDENT OXIDOREDUCTASE DOMAIN-CONTAINING PROTEIN"/>
    <property type="match status" value="1"/>
</dbReference>
<evidence type="ECO:0000313" key="9">
    <source>
        <dbReference type="Proteomes" id="UP000325672"/>
    </source>
</evidence>
<keyword evidence="6" id="KW-1133">Transmembrane helix</keyword>
<comment type="cofactor">
    <cofactor evidence="1">
        <name>FAD</name>
        <dbReference type="ChEBI" id="CHEBI:57692"/>
    </cofactor>
</comment>
<evidence type="ECO:0000256" key="5">
    <source>
        <dbReference type="ARBA" id="ARBA00023002"/>
    </source>
</evidence>
<evidence type="ECO:0000313" key="8">
    <source>
        <dbReference type="EMBL" id="KAE8138173.1"/>
    </source>
</evidence>
<dbReference type="RefSeq" id="XP_031914236.1">
    <property type="nucleotide sequence ID" value="XM_032061997.1"/>
</dbReference>
<keyword evidence="6" id="KW-0472">Membrane</keyword>
<proteinExistence type="inferred from homology"/>
<protein>
    <submittedName>
        <fullName evidence="8">FAD dependent oxidoreductase-domain-containing protein</fullName>
    </submittedName>
</protein>
<dbReference type="InterPro" id="IPR023209">
    <property type="entry name" value="DAO"/>
</dbReference>
<dbReference type="InterPro" id="IPR006181">
    <property type="entry name" value="D-amino_acid_oxidase_CS"/>
</dbReference>
<dbReference type="SUPFAM" id="SSF51971">
    <property type="entry name" value="Nucleotide-binding domain"/>
    <property type="match status" value="1"/>
</dbReference>
<dbReference type="Pfam" id="PF01266">
    <property type="entry name" value="DAO"/>
    <property type="match status" value="1"/>
</dbReference>
<dbReference type="SUPFAM" id="SSF54373">
    <property type="entry name" value="FAD-linked reductases, C-terminal domain"/>
    <property type="match status" value="1"/>
</dbReference>
<evidence type="ECO:0000256" key="2">
    <source>
        <dbReference type="ARBA" id="ARBA00006730"/>
    </source>
</evidence>
<evidence type="ECO:0000256" key="6">
    <source>
        <dbReference type="SAM" id="Phobius"/>
    </source>
</evidence>
<accession>A0A5N6SXQ9</accession>
<gene>
    <name evidence="8" type="ORF">BDV38DRAFT_292362</name>
</gene>
<dbReference type="Proteomes" id="UP000325672">
    <property type="component" value="Unassembled WGS sequence"/>
</dbReference>
<dbReference type="GeneID" id="43646207"/>
<dbReference type="AlphaFoldDB" id="A0A5N6SXQ9"/>
<keyword evidence="4" id="KW-0274">FAD</keyword>
<keyword evidence="6" id="KW-0812">Transmembrane</keyword>
<keyword evidence="5" id="KW-0560">Oxidoreductase</keyword>
<organism evidence="8 9">
    <name type="scientific">Aspergillus pseudotamarii</name>
    <dbReference type="NCBI Taxonomy" id="132259"/>
    <lineage>
        <taxon>Eukaryota</taxon>
        <taxon>Fungi</taxon>
        <taxon>Dikarya</taxon>
        <taxon>Ascomycota</taxon>
        <taxon>Pezizomycotina</taxon>
        <taxon>Eurotiomycetes</taxon>
        <taxon>Eurotiomycetidae</taxon>
        <taxon>Eurotiales</taxon>
        <taxon>Aspergillaceae</taxon>
        <taxon>Aspergillus</taxon>
        <taxon>Aspergillus subgen. Circumdati</taxon>
    </lineage>
</organism>